<comment type="caution">
    <text evidence="3">The sequence shown here is derived from an EMBL/GenBank/DDBJ whole genome shotgun (WGS) entry which is preliminary data.</text>
</comment>
<dbReference type="InterPro" id="IPR013785">
    <property type="entry name" value="Aldolase_TIM"/>
</dbReference>
<evidence type="ECO:0000259" key="2">
    <source>
        <dbReference type="Pfam" id="PF00478"/>
    </source>
</evidence>
<keyword evidence="4" id="KW-1185">Reference proteome</keyword>
<comment type="similarity">
    <text evidence="1">Belongs to the IMPDH/GMPR family.</text>
</comment>
<reference evidence="3" key="1">
    <citation type="submission" date="2023-03" db="EMBL/GenBank/DDBJ databases">
        <title>Massive genome expansion in bonnet fungi (Mycena s.s.) driven by repeated elements and novel gene families across ecological guilds.</title>
        <authorList>
            <consortium name="Lawrence Berkeley National Laboratory"/>
            <person name="Harder C.B."/>
            <person name="Miyauchi S."/>
            <person name="Viragh M."/>
            <person name="Kuo A."/>
            <person name="Thoen E."/>
            <person name="Andreopoulos B."/>
            <person name="Lu D."/>
            <person name="Skrede I."/>
            <person name="Drula E."/>
            <person name="Henrissat B."/>
            <person name="Morin E."/>
            <person name="Kohler A."/>
            <person name="Barry K."/>
            <person name="LaButti K."/>
            <person name="Morin E."/>
            <person name="Salamov A."/>
            <person name="Lipzen A."/>
            <person name="Mereny Z."/>
            <person name="Hegedus B."/>
            <person name="Baldrian P."/>
            <person name="Stursova M."/>
            <person name="Weitz H."/>
            <person name="Taylor A."/>
            <person name="Grigoriev I.V."/>
            <person name="Nagy L.G."/>
            <person name="Martin F."/>
            <person name="Kauserud H."/>
        </authorList>
    </citation>
    <scope>NUCLEOTIDE SEQUENCE</scope>
    <source>
        <strain evidence="3">CBHHK067</strain>
    </source>
</reference>
<dbReference type="SUPFAM" id="SSF51412">
    <property type="entry name" value="Inosine monophosphate dehydrogenase (IMPDH)"/>
    <property type="match status" value="1"/>
</dbReference>
<evidence type="ECO:0000313" key="4">
    <source>
        <dbReference type="Proteomes" id="UP001221757"/>
    </source>
</evidence>
<dbReference type="GO" id="GO:0005737">
    <property type="term" value="C:cytoplasm"/>
    <property type="evidence" value="ECO:0007669"/>
    <property type="project" value="TreeGrafter"/>
</dbReference>
<dbReference type="AlphaFoldDB" id="A0AAD7G8K4"/>
<evidence type="ECO:0000256" key="1">
    <source>
        <dbReference type="ARBA" id="ARBA00005502"/>
    </source>
</evidence>
<gene>
    <name evidence="3" type="ORF">B0H17DRAFT_1209346</name>
</gene>
<dbReference type="Pfam" id="PF00478">
    <property type="entry name" value="IMPDH"/>
    <property type="match status" value="1"/>
</dbReference>
<dbReference type="PANTHER" id="PTHR11911">
    <property type="entry name" value="INOSINE-5-MONOPHOSPHATE DEHYDROGENASE RELATED"/>
    <property type="match status" value="1"/>
</dbReference>
<dbReference type="Proteomes" id="UP001221757">
    <property type="component" value="Unassembled WGS sequence"/>
</dbReference>
<name>A0AAD7G8K4_MYCRO</name>
<organism evidence="3 4">
    <name type="scientific">Mycena rosella</name>
    <name type="common">Pink bonnet</name>
    <name type="synonym">Agaricus rosellus</name>
    <dbReference type="NCBI Taxonomy" id="1033263"/>
    <lineage>
        <taxon>Eukaryota</taxon>
        <taxon>Fungi</taxon>
        <taxon>Dikarya</taxon>
        <taxon>Basidiomycota</taxon>
        <taxon>Agaricomycotina</taxon>
        <taxon>Agaricomycetes</taxon>
        <taxon>Agaricomycetidae</taxon>
        <taxon>Agaricales</taxon>
        <taxon>Marasmiineae</taxon>
        <taxon>Mycenaceae</taxon>
        <taxon>Mycena</taxon>
    </lineage>
</organism>
<sequence>MSTALFLYVGPSTGIRRVYLGAATSTQRCMRRGHGGIRSCAAPLSLLPIADESSPVCNLAAAWRRSHARPSVLDSDPARVRCMGPAVAVGSARGKETVVAIVVAREQAASLRKGSRSASAGRLIADGGIEKVGRIVEVLMLGAGAGAVMMGGLLAATGKAPGDCLHAEGKRVKTDRRMDSRRLAAACALLFDLYVGDHLPPIASRSLPYEEACILSSALTPDVPSATGVRDDLLKALPALALPSAGVV</sequence>
<dbReference type="GO" id="GO:0003938">
    <property type="term" value="F:IMP dehydrogenase activity"/>
    <property type="evidence" value="ECO:0007669"/>
    <property type="project" value="InterPro"/>
</dbReference>
<protein>
    <recommendedName>
        <fullName evidence="2">IMP dehydrogenase/GMP reductase domain-containing protein</fullName>
    </recommendedName>
</protein>
<accession>A0AAD7G8K4</accession>
<dbReference type="InterPro" id="IPR005990">
    <property type="entry name" value="IMP_DH"/>
</dbReference>
<dbReference type="GO" id="GO:0006183">
    <property type="term" value="P:GTP biosynthetic process"/>
    <property type="evidence" value="ECO:0007669"/>
    <property type="project" value="TreeGrafter"/>
</dbReference>
<evidence type="ECO:0000313" key="3">
    <source>
        <dbReference type="EMBL" id="KAJ7670350.1"/>
    </source>
</evidence>
<dbReference type="PANTHER" id="PTHR11911:SF111">
    <property type="entry name" value="INOSINE-5'-MONOPHOSPHATE DEHYDROGENASE"/>
    <property type="match status" value="1"/>
</dbReference>
<dbReference type="InterPro" id="IPR001093">
    <property type="entry name" value="IMP_DH_GMPRt"/>
</dbReference>
<dbReference type="Gene3D" id="3.20.20.70">
    <property type="entry name" value="Aldolase class I"/>
    <property type="match status" value="1"/>
</dbReference>
<feature type="domain" description="IMP dehydrogenase/GMP reductase" evidence="2">
    <location>
        <begin position="106"/>
        <end position="182"/>
    </location>
</feature>
<dbReference type="EMBL" id="JARKIE010000181">
    <property type="protein sequence ID" value="KAJ7670350.1"/>
    <property type="molecule type" value="Genomic_DNA"/>
</dbReference>
<proteinExistence type="inferred from homology"/>